<comment type="caution">
    <text evidence="2">The sequence shown here is derived from an EMBL/GenBank/DDBJ whole genome shotgun (WGS) entry which is preliminary data.</text>
</comment>
<accession>A0ABR9ZZA6</accession>
<feature type="transmembrane region" description="Helical" evidence="1">
    <location>
        <begin position="60"/>
        <end position="81"/>
    </location>
</feature>
<evidence type="ECO:0000313" key="3">
    <source>
        <dbReference type="Proteomes" id="UP000614200"/>
    </source>
</evidence>
<proteinExistence type="predicted"/>
<evidence type="ECO:0000313" key="2">
    <source>
        <dbReference type="EMBL" id="MBF4695784.1"/>
    </source>
</evidence>
<gene>
    <name evidence="2" type="ORF">ISU02_22025</name>
</gene>
<feature type="transmembrane region" description="Helical" evidence="1">
    <location>
        <begin position="88"/>
        <end position="106"/>
    </location>
</feature>
<dbReference type="EMBL" id="JADKNH010000020">
    <property type="protein sequence ID" value="MBF4695784.1"/>
    <property type="molecule type" value="Genomic_DNA"/>
</dbReference>
<feature type="transmembrane region" description="Helical" evidence="1">
    <location>
        <begin position="28"/>
        <end position="48"/>
    </location>
</feature>
<reference evidence="2 3" key="1">
    <citation type="submission" date="2020-11" db="EMBL/GenBank/DDBJ databases">
        <title>Fusibacter basophilias sp. nov.</title>
        <authorList>
            <person name="Qiu D."/>
        </authorList>
    </citation>
    <scope>NUCLEOTIDE SEQUENCE [LARGE SCALE GENOMIC DNA]</scope>
    <source>
        <strain evidence="2 3">Q10-2</strain>
    </source>
</reference>
<keyword evidence="1" id="KW-1133">Transmembrane helix</keyword>
<keyword evidence="3" id="KW-1185">Reference proteome</keyword>
<dbReference type="Proteomes" id="UP000614200">
    <property type="component" value="Unassembled WGS sequence"/>
</dbReference>
<name>A0ABR9ZZA6_9FIRM</name>
<keyword evidence="1" id="KW-0812">Transmembrane</keyword>
<organism evidence="2 3">
    <name type="scientific">Fusibacter ferrireducens</name>
    <dbReference type="NCBI Taxonomy" id="2785058"/>
    <lineage>
        <taxon>Bacteria</taxon>
        <taxon>Bacillati</taxon>
        <taxon>Bacillota</taxon>
        <taxon>Clostridia</taxon>
        <taxon>Eubacteriales</taxon>
        <taxon>Eubacteriales Family XII. Incertae Sedis</taxon>
        <taxon>Fusibacter</taxon>
    </lineage>
</organism>
<sequence length="118" mass="13112">MRNSSNGGPNYGGDTADLKHRPKAQWGLLLLTMSMVMMGALIRFFLLSDTVKSSLLELELISIIIGLLFMLIAYFSDFILIGKYPKSVFVVIVGLTMIMMQFSSLVNANNHFIAFQAT</sequence>
<evidence type="ECO:0000256" key="1">
    <source>
        <dbReference type="SAM" id="Phobius"/>
    </source>
</evidence>
<protein>
    <submittedName>
        <fullName evidence="2">Uncharacterized protein</fullName>
    </submittedName>
</protein>
<keyword evidence="1" id="KW-0472">Membrane</keyword>